<protein>
    <submittedName>
        <fullName evidence="1">6492_t:CDS:1</fullName>
    </submittedName>
</protein>
<dbReference type="Proteomes" id="UP000789525">
    <property type="component" value="Unassembled WGS sequence"/>
</dbReference>
<proteinExistence type="predicted"/>
<feature type="non-terminal residue" evidence="1">
    <location>
        <position position="148"/>
    </location>
</feature>
<reference evidence="1" key="1">
    <citation type="submission" date="2021-06" db="EMBL/GenBank/DDBJ databases">
        <authorList>
            <person name="Kallberg Y."/>
            <person name="Tangrot J."/>
            <person name="Rosling A."/>
        </authorList>
    </citation>
    <scope>NUCLEOTIDE SEQUENCE</scope>
    <source>
        <strain evidence="1">CL356</strain>
    </source>
</reference>
<name>A0ACA9R6T7_9GLOM</name>
<sequence>VTIGAVAKKVFRQPDGIEHVVRLNSLYTLLEEKKVPNTDELVDAILGPKYPYILTKPIGLDRSPRTGAELFQAVSCLLEALKVMHAEPDPVYHRDIRKPNILKRRDEEGWFLIDWSDASKAPTQAATHMTREEHSPRVFEDNHGGEVD</sequence>
<feature type="non-terminal residue" evidence="1">
    <location>
        <position position="1"/>
    </location>
</feature>
<keyword evidence="2" id="KW-1185">Reference proteome</keyword>
<comment type="caution">
    <text evidence="1">The sequence shown here is derived from an EMBL/GenBank/DDBJ whole genome shotgun (WGS) entry which is preliminary data.</text>
</comment>
<gene>
    <name evidence="1" type="ORF">ACOLOM_LOCUS14266</name>
</gene>
<evidence type="ECO:0000313" key="2">
    <source>
        <dbReference type="Proteomes" id="UP000789525"/>
    </source>
</evidence>
<accession>A0ACA9R6T7</accession>
<dbReference type="EMBL" id="CAJVPT010070697">
    <property type="protein sequence ID" value="CAG8779690.1"/>
    <property type="molecule type" value="Genomic_DNA"/>
</dbReference>
<organism evidence="1 2">
    <name type="scientific">Acaulospora colombiana</name>
    <dbReference type="NCBI Taxonomy" id="27376"/>
    <lineage>
        <taxon>Eukaryota</taxon>
        <taxon>Fungi</taxon>
        <taxon>Fungi incertae sedis</taxon>
        <taxon>Mucoromycota</taxon>
        <taxon>Glomeromycotina</taxon>
        <taxon>Glomeromycetes</taxon>
        <taxon>Diversisporales</taxon>
        <taxon>Acaulosporaceae</taxon>
        <taxon>Acaulospora</taxon>
    </lineage>
</organism>
<evidence type="ECO:0000313" key="1">
    <source>
        <dbReference type="EMBL" id="CAG8779690.1"/>
    </source>
</evidence>